<accession>A0ABP3Y5H8</accession>
<evidence type="ECO:0008006" key="12">
    <source>
        <dbReference type="Google" id="ProtNLM"/>
    </source>
</evidence>
<dbReference type="Gene3D" id="1.10.287.1260">
    <property type="match status" value="2"/>
</dbReference>
<proteinExistence type="inferred from homology"/>
<feature type="domain" description="Mechanosensitive ion channel MscS" evidence="8">
    <location>
        <begin position="196"/>
        <end position="267"/>
    </location>
</feature>
<protein>
    <recommendedName>
        <fullName evidence="12">Mechanosensitive ion channel protein MscS</fullName>
    </recommendedName>
</protein>
<dbReference type="PANTHER" id="PTHR30347:SF1">
    <property type="entry name" value="MECHANOSENSITIVE CHANNEL MSCK"/>
    <property type="match status" value="1"/>
</dbReference>
<evidence type="ECO:0000256" key="6">
    <source>
        <dbReference type="ARBA" id="ARBA00023136"/>
    </source>
</evidence>
<feature type="transmembrane region" description="Helical" evidence="7">
    <location>
        <begin position="20"/>
        <end position="40"/>
    </location>
</feature>
<name>A0ABP3Y5H8_9FLAO</name>
<dbReference type="InterPro" id="IPR010920">
    <property type="entry name" value="LSM_dom_sf"/>
</dbReference>
<reference evidence="11" key="1">
    <citation type="journal article" date="2019" name="Int. J. Syst. Evol. Microbiol.">
        <title>The Global Catalogue of Microorganisms (GCM) 10K type strain sequencing project: providing services to taxonomists for standard genome sequencing and annotation.</title>
        <authorList>
            <consortium name="The Broad Institute Genomics Platform"/>
            <consortium name="The Broad Institute Genome Sequencing Center for Infectious Disease"/>
            <person name="Wu L."/>
            <person name="Ma J."/>
        </authorList>
    </citation>
    <scope>NUCLEOTIDE SEQUENCE [LARGE SCALE GENOMIC DNA]</scope>
    <source>
        <strain evidence="11">JCM 16083</strain>
    </source>
</reference>
<dbReference type="PANTHER" id="PTHR30347">
    <property type="entry name" value="POTASSIUM CHANNEL RELATED"/>
    <property type="match status" value="1"/>
</dbReference>
<dbReference type="EMBL" id="BAAAFH010000022">
    <property type="protein sequence ID" value="GAA0876808.1"/>
    <property type="molecule type" value="Genomic_DNA"/>
</dbReference>
<feature type="transmembrane region" description="Helical" evidence="7">
    <location>
        <begin position="176"/>
        <end position="194"/>
    </location>
</feature>
<evidence type="ECO:0000259" key="9">
    <source>
        <dbReference type="Pfam" id="PF21082"/>
    </source>
</evidence>
<feature type="transmembrane region" description="Helical" evidence="7">
    <location>
        <begin position="105"/>
        <end position="130"/>
    </location>
</feature>
<organism evidence="10 11">
    <name type="scientific">Wandonia haliotis</name>
    <dbReference type="NCBI Taxonomy" id="574963"/>
    <lineage>
        <taxon>Bacteria</taxon>
        <taxon>Pseudomonadati</taxon>
        <taxon>Bacteroidota</taxon>
        <taxon>Flavobacteriia</taxon>
        <taxon>Flavobacteriales</taxon>
        <taxon>Crocinitomicaceae</taxon>
        <taxon>Wandonia</taxon>
    </lineage>
</organism>
<dbReference type="InterPro" id="IPR006685">
    <property type="entry name" value="MscS_channel_2nd"/>
</dbReference>
<dbReference type="InterPro" id="IPR011014">
    <property type="entry name" value="MscS_channel_TM-2"/>
</dbReference>
<dbReference type="Gene3D" id="3.30.70.100">
    <property type="match status" value="1"/>
</dbReference>
<evidence type="ECO:0000256" key="5">
    <source>
        <dbReference type="ARBA" id="ARBA00022989"/>
    </source>
</evidence>
<dbReference type="InterPro" id="IPR049278">
    <property type="entry name" value="MS_channel_C"/>
</dbReference>
<dbReference type="SUPFAM" id="SSF82861">
    <property type="entry name" value="Mechanosensitive channel protein MscS (YggB), transmembrane region"/>
    <property type="match status" value="1"/>
</dbReference>
<dbReference type="InterPro" id="IPR052702">
    <property type="entry name" value="MscS-like_channel"/>
</dbReference>
<dbReference type="InterPro" id="IPR023408">
    <property type="entry name" value="MscS_beta-dom_sf"/>
</dbReference>
<evidence type="ECO:0000313" key="11">
    <source>
        <dbReference type="Proteomes" id="UP001501126"/>
    </source>
</evidence>
<keyword evidence="6 7" id="KW-0472">Membrane</keyword>
<evidence type="ECO:0000313" key="10">
    <source>
        <dbReference type="EMBL" id="GAA0876808.1"/>
    </source>
</evidence>
<evidence type="ECO:0000256" key="1">
    <source>
        <dbReference type="ARBA" id="ARBA00004651"/>
    </source>
</evidence>
<feature type="domain" description="Mechanosensitive ion channel MscS C-terminal" evidence="9">
    <location>
        <begin position="277"/>
        <end position="358"/>
    </location>
</feature>
<dbReference type="Pfam" id="PF00924">
    <property type="entry name" value="MS_channel_2nd"/>
    <property type="match status" value="1"/>
</dbReference>
<dbReference type="SUPFAM" id="SSF82689">
    <property type="entry name" value="Mechanosensitive channel protein MscS (YggB), C-terminal domain"/>
    <property type="match status" value="1"/>
</dbReference>
<keyword evidence="3" id="KW-1003">Cell membrane</keyword>
<keyword evidence="5 7" id="KW-1133">Transmembrane helix</keyword>
<gene>
    <name evidence="10" type="ORF">GCM10009118_32180</name>
</gene>
<dbReference type="Pfam" id="PF21082">
    <property type="entry name" value="MS_channel_3rd"/>
    <property type="match status" value="1"/>
</dbReference>
<evidence type="ECO:0000256" key="7">
    <source>
        <dbReference type="SAM" id="Phobius"/>
    </source>
</evidence>
<evidence type="ECO:0000256" key="2">
    <source>
        <dbReference type="ARBA" id="ARBA00008017"/>
    </source>
</evidence>
<feature type="transmembrane region" description="Helical" evidence="7">
    <location>
        <begin position="150"/>
        <end position="170"/>
    </location>
</feature>
<dbReference type="SUPFAM" id="SSF50182">
    <property type="entry name" value="Sm-like ribonucleoproteins"/>
    <property type="match status" value="1"/>
</dbReference>
<comment type="similarity">
    <text evidence="2">Belongs to the MscS (TC 1.A.23) family.</text>
</comment>
<dbReference type="RefSeq" id="WP_343790411.1">
    <property type="nucleotide sequence ID" value="NZ_BAAAFH010000022.1"/>
</dbReference>
<comment type="caution">
    <text evidence="10">The sequence shown here is derived from an EMBL/GenBank/DDBJ whole genome shotgun (WGS) entry which is preliminary data.</text>
</comment>
<evidence type="ECO:0000256" key="3">
    <source>
        <dbReference type="ARBA" id="ARBA00022475"/>
    </source>
</evidence>
<evidence type="ECO:0000259" key="8">
    <source>
        <dbReference type="Pfam" id="PF00924"/>
    </source>
</evidence>
<dbReference type="Gene3D" id="2.30.30.60">
    <property type="match status" value="1"/>
</dbReference>
<keyword evidence="4 7" id="KW-0812">Transmembrane</keyword>
<dbReference type="Proteomes" id="UP001501126">
    <property type="component" value="Unassembled WGS sequence"/>
</dbReference>
<dbReference type="InterPro" id="IPR011066">
    <property type="entry name" value="MscS_channel_C_sf"/>
</dbReference>
<sequence length="380" mass="43574">MEESFLYTKLFRLGAVDVALINVIVIVLIFLVAFIVRKFIERNLRSTLKRASLEIEGRNFTGHKIVKQLIYVITIIIAVNSFKINNPQVTVSEFLTHRIVDDIEGFNFAIYHIFLIFGLFFGAKILLNVVKLFLERKAKENPEIDSGTQYVYFQVAKYIIYTFVILFSIQSLGVNLIILVGSATGLLLGVGLGLQDLFRDMVSGFILLLEGSIKVGDIIEINEGSSEPLVAKVLKINMRTTKIETREGNTYIIPNAKLTQEYVENWNFGTPLTRFSIPITIQYGADTELVKRLLCQAAMSHPKVKKNRNVFVRLLEFGDNGLKMDLVFWADQSWRIEIYKSEIRFEIDRLFREHGIRIPLPQRVLHKSSDFENSLDNEKQ</sequence>
<comment type="subcellular location">
    <subcellularLocation>
        <location evidence="1">Cell membrane</location>
        <topology evidence="1">Multi-pass membrane protein</topology>
    </subcellularLocation>
</comment>
<keyword evidence="11" id="KW-1185">Reference proteome</keyword>
<evidence type="ECO:0000256" key="4">
    <source>
        <dbReference type="ARBA" id="ARBA00022692"/>
    </source>
</evidence>